<evidence type="ECO:0000313" key="3">
    <source>
        <dbReference type="Proteomes" id="UP000217676"/>
    </source>
</evidence>
<keyword evidence="3" id="KW-1185">Reference proteome</keyword>
<name>A0A160P4A6_STRLU</name>
<dbReference type="EMBL" id="AP017424">
    <property type="protein sequence ID" value="BAU85380.1"/>
    <property type="molecule type" value="Genomic_DNA"/>
</dbReference>
<proteinExistence type="predicted"/>
<accession>A0A160P4A6</accession>
<sequence>MVLPGRTAGRRAGIAPIPDSGADTPRLTGIPRLLAPHEHLSGEADAIALAAKLAELRSSTTDLAGQHPQVTFRPLPRVLAAWRTAGLEIRPFHDGLALLRTRYATLGLSRLLPLDRVMVGIRSEREGAYGGFHHPNQGYRHLQMRALITVAGSLASGLPEDPELAALDLLRAYAHDCLHYGSFRSYQLRGDEIVRTQYGVNFRRHDGRTYSAPDLAGSLTTRNLGVVMEGACDHEARTLTRRIARCLGITRPAGMAAYVFRDVTGTLTAADTAALSRSTHRVAHGLTEPARTFLESIGKYQEDVNARYSRFLADVGRDEAADLHATMLRATLSGSLTGLSAWLDRRHGPRSFPSLFLNPRYPSRRVRPTPPTT</sequence>
<reference evidence="2 3" key="1">
    <citation type="journal article" date="2016" name="Genome Announc.">
        <title>Complete Genome Sequence of Thiostrepton-Producing Streptomyces laurentii ATCC 31255.</title>
        <authorList>
            <person name="Doi K."/>
            <person name="Fujino Y."/>
            <person name="Nagayoshi Y."/>
            <person name="Ohshima T."/>
            <person name="Ogata S."/>
        </authorList>
    </citation>
    <scope>NUCLEOTIDE SEQUENCE [LARGE SCALE GENOMIC DNA]</scope>
    <source>
        <strain evidence="2 3">ATCC 31255</strain>
    </source>
</reference>
<dbReference type="KEGG" id="slau:SLA_4492"/>
<evidence type="ECO:0000313" key="2">
    <source>
        <dbReference type="EMBL" id="BAU85380.1"/>
    </source>
</evidence>
<dbReference type="Proteomes" id="UP000217676">
    <property type="component" value="Chromosome"/>
</dbReference>
<feature type="region of interest" description="Disordered" evidence="1">
    <location>
        <begin position="1"/>
        <end position="23"/>
    </location>
</feature>
<dbReference type="AlphaFoldDB" id="A0A160P4A6"/>
<protein>
    <submittedName>
        <fullName evidence="2">Uncharacterized protein</fullName>
    </submittedName>
</protein>
<gene>
    <name evidence="2" type="ORF">SLA_4492</name>
</gene>
<organism evidence="2 3">
    <name type="scientific">Streptomyces laurentii</name>
    <dbReference type="NCBI Taxonomy" id="39478"/>
    <lineage>
        <taxon>Bacteria</taxon>
        <taxon>Bacillati</taxon>
        <taxon>Actinomycetota</taxon>
        <taxon>Actinomycetes</taxon>
        <taxon>Kitasatosporales</taxon>
        <taxon>Streptomycetaceae</taxon>
        <taxon>Streptomyces</taxon>
    </lineage>
</organism>
<evidence type="ECO:0000256" key="1">
    <source>
        <dbReference type="SAM" id="MobiDB-lite"/>
    </source>
</evidence>